<protein>
    <recommendedName>
        <fullName evidence="4">Trafficking protein particle complex subunit 2-like protein</fullName>
    </recommendedName>
</protein>
<name>A0A8S1CL31_9INSE</name>
<dbReference type="InterPro" id="IPR006722">
    <property type="entry name" value="Sedlin"/>
</dbReference>
<dbReference type="Gene3D" id="3.30.450.70">
    <property type="match status" value="1"/>
</dbReference>
<reference evidence="5 6" key="1">
    <citation type="submission" date="2020-04" db="EMBL/GenBank/DDBJ databases">
        <authorList>
            <person name="Alioto T."/>
            <person name="Alioto T."/>
            <person name="Gomez Garrido J."/>
        </authorList>
    </citation>
    <scope>NUCLEOTIDE SEQUENCE [LARGE SCALE GENOMIC DNA]</scope>
</reference>
<dbReference type="AlphaFoldDB" id="A0A8S1CL31"/>
<dbReference type="GO" id="GO:0048471">
    <property type="term" value="C:perinuclear region of cytoplasm"/>
    <property type="evidence" value="ECO:0007669"/>
    <property type="project" value="UniProtKB-SubCell"/>
</dbReference>
<proteinExistence type="inferred from homology"/>
<keyword evidence="3" id="KW-0813">Transport</keyword>
<comment type="similarity">
    <text evidence="2">Belongs to the TRAPP small subunits family. Sedlin subfamily.</text>
</comment>
<evidence type="ECO:0000256" key="1">
    <source>
        <dbReference type="ARBA" id="ARBA00004556"/>
    </source>
</evidence>
<dbReference type="InterPro" id="IPR011012">
    <property type="entry name" value="Longin-like_dom_sf"/>
</dbReference>
<organism evidence="5 6">
    <name type="scientific">Cloeon dipterum</name>
    <dbReference type="NCBI Taxonomy" id="197152"/>
    <lineage>
        <taxon>Eukaryota</taxon>
        <taxon>Metazoa</taxon>
        <taxon>Ecdysozoa</taxon>
        <taxon>Arthropoda</taxon>
        <taxon>Hexapoda</taxon>
        <taxon>Insecta</taxon>
        <taxon>Pterygota</taxon>
        <taxon>Palaeoptera</taxon>
        <taxon>Ephemeroptera</taxon>
        <taxon>Pisciforma</taxon>
        <taxon>Baetidae</taxon>
        <taxon>Cloeon</taxon>
    </lineage>
</organism>
<dbReference type="EMBL" id="CADEPI010000023">
    <property type="protein sequence ID" value="CAB3365983.1"/>
    <property type="molecule type" value="Genomic_DNA"/>
</dbReference>
<dbReference type="CDD" id="cd14854">
    <property type="entry name" value="TRAPPC2L"/>
    <property type="match status" value="1"/>
</dbReference>
<dbReference type="SUPFAM" id="SSF64356">
    <property type="entry name" value="SNARE-like"/>
    <property type="match status" value="1"/>
</dbReference>
<sequence length="139" mass="15612">MAVCVAVIGKDNAPKYVSCLNPNMELDFHYKVHNALDVVEEKMSANGKASGDIRELYLGLLNSTDDHKIFGYVTNTKIKFVIVTESANTSLRDNEVRMMFRRLHSVYADVVCNPFYNPSEPISSKAFNETVRNMMAGNL</sequence>
<comment type="caution">
    <text evidence="5">The sequence shown here is derived from an EMBL/GenBank/DDBJ whole genome shotgun (WGS) entry which is preliminary data.</text>
</comment>
<accession>A0A8S1CL31</accession>
<dbReference type="Pfam" id="PF04628">
    <property type="entry name" value="Sedlin_N"/>
    <property type="match status" value="1"/>
</dbReference>
<evidence type="ECO:0000313" key="5">
    <source>
        <dbReference type="EMBL" id="CAB3365983.1"/>
    </source>
</evidence>
<evidence type="ECO:0000256" key="3">
    <source>
        <dbReference type="ARBA" id="ARBA00022892"/>
    </source>
</evidence>
<dbReference type="InterPro" id="IPR044760">
    <property type="entry name" value="TRAPPC2L"/>
</dbReference>
<evidence type="ECO:0000313" key="6">
    <source>
        <dbReference type="Proteomes" id="UP000494165"/>
    </source>
</evidence>
<comment type="subcellular location">
    <subcellularLocation>
        <location evidence="1">Cytoplasm</location>
        <location evidence="1">Perinuclear region</location>
    </subcellularLocation>
</comment>
<evidence type="ECO:0000256" key="2">
    <source>
        <dbReference type="ARBA" id="ARBA00006626"/>
    </source>
</evidence>
<dbReference type="GO" id="GO:0006888">
    <property type="term" value="P:endoplasmic reticulum to Golgi vesicle-mediated transport"/>
    <property type="evidence" value="ECO:0007669"/>
    <property type="project" value="InterPro"/>
</dbReference>
<keyword evidence="6" id="KW-1185">Reference proteome</keyword>
<dbReference type="PANTHER" id="PTHR12403">
    <property type="entry name" value="TRAFFICKING PROTEIN PARTICLE COMPLEX SUBUNIT 2"/>
    <property type="match status" value="1"/>
</dbReference>
<dbReference type="Proteomes" id="UP000494165">
    <property type="component" value="Unassembled WGS sequence"/>
</dbReference>
<keyword evidence="3" id="KW-0931">ER-Golgi transport</keyword>
<dbReference type="OrthoDB" id="10258445at2759"/>
<gene>
    <name evidence="5" type="ORF">CLODIP_2_CD16159</name>
</gene>
<evidence type="ECO:0000256" key="4">
    <source>
        <dbReference type="ARBA" id="ARBA00024408"/>
    </source>
</evidence>